<dbReference type="GO" id="GO:0009289">
    <property type="term" value="C:pilus"/>
    <property type="evidence" value="ECO:0007669"/>
    <property type="project" value="InterPro"/>
</dbReference>
<reference evidence="2 3" key="1">
    <citation type="submission" date="2019-08" db="EMBL/GenBank/DDBJ databases">
        <authorList>
            <person name="Peeters C."/>
        </authorList>
    </citation>
    <scope>NUCLEOTIDE SEQUENCE [LARGE SCALE GENOMIC DNA]</scope>
    <source>
        <strain evidence="2 3">LMG 31114</strain>
    </source>
</reference>
<organism evidence="2 3">
    <name type="scientific">Pandoraea pneumonica</name>
    <dbReference type="NCBI Taxonomy" id="2508299"/>
    <lineage>
        <taxon>Bacteria</taxon>
        <taxon>Pseudomonadati</taxon>
        <taxon>Pseudomonadota</taxon>
        <taxon>Betaproteobacteria</taxon>
        <taxon>Burkholderiales</taxon>
        <taxon>Burkholderiaceae</taxon>
        <taxon>Pandoraea</taxon>
    </lineage>
</organism>
<gene>
    <name evidence="2" type="primary">cfaB</name>
    <name evidence="2" type="ORF">PPN31114_03363</name>
</gene>
<keyword evidence="1" id="KW-0732">Signal</keyword>
<keyword evidence="3" id="KW-1185">Reference proteome</keyword>
<dbReference type="Gene3D" id="2.60.40.2040">
    <property type="entry name" value="CFA/I fimbrial subunit E, pilin domain"/>
    <property type="match status" value="1"/>
</dbReference>
<dbReference type="GeneID" id="300405374"/>
<dbReference type="OrthoDB" id="8942333at2"/>
<feature type="chain" id="PRO_5022777046" evidence="1">
    <location>
        <begin position="23"/>
        <end position="169"/>
    </location>
</feature>
<dbReference type="InterPro" id="IPR007540">
    <property type="entry name" value="Fimbrial_CS1-type"/>
</dbReference>
<accession>A0A5E4WQZ9</accession>
<feature type="signal peptide" evidence="1">
    <location>
        <begin position="1"/>
        <end position="22"/>
    </location>
</feature>
<name>A0A5E4WQZ9_9BURK</name>
<evidence type="ECO:0000313" key="2">
    <source>
        <dbReference type="EMBL" id="VVE25426.1"/>
    </source>
</evidence>
<proteinExistence type="predicted"/>
<dbReference type="RefSeq" id="WP_150680636.1">
    <property type="nucleotide sequence ID" value="NZ_CABPSK010000003.1"/>
</dbReference>
<dbReference type="EMBL" id="CABPSK010000003">
    <property type="protein sequence ID" value="VVE25426.1"/>
    <property type="molecule type" value="Genomic_DNA"/>
</dbReference>
<dbReference type="AlphaFoldDB" id="A0A5E4WQZ9"/>
<evidence type="ECO:0000256" key="1">
    <source>
        <dbReference type="SAM" id="SignalP"/>
    </source>
</evidence>
<sequence>MKRIKHLGVALAMTLPMISVSAAEVVIDLTASIDPTLSVLQANGTPMPQSLVMTYNAATRQVSAPVVQTRLHTNDDSQNVDVRLGSAAQLLHTTNNAAAPIPLTVQLGGRPITTANTSFTAATLWQGASTGESVTLPLAITGGLAGTNTPAAGNYTGRLEVLLVAAAAG</sequence>
<protein>
    <submittedName>
        <fullName evidence="2">CFA/I fimbrial subunit B</fullName>
    </submittedName>
</protein>
<dbReference type="Pfam" id="PF04449">
    <property type="entry name" value="Fimbrial_CS1"/>
    <property type="match status" value="1"/>
</dbReference>
<dbReference type="Proteomes" id="UP000366945">
    <property type="component" value="Unassembled WGS sequence"/>
</dbReference>
<evidence type="ECO:0000313" key="3">
    <source>
        <dbReference type="Proteomes" id="UP000366945"/>
    </source>
</evidence>